<gene>
    <name evidence="6" type="ORF">DCAR_0206829</name>
</gene>
<evidence type="ECO:0000256" key="5">
    <source>
        <dbReference type="SAM" id="SignalP"/>
    </source>
</evidence>
<evidence type="ECO:0000313" key="7">
    <source>
        <dbReference type="Proteomes" id="UP000077755"/>
    </source>
</evidence>
<dbReference type="GO" id="GO:0005576">
    <property type="term" value="C:extracellular region"/>
    <property type="evidence" value="ECO:0007669"/>
    <property type="project" value="UniProtKB-SubCell"/>
</dbReference>
<comment type="similarity">
    <text evidence="2">Belongs to the kiwellin family.</text>
</comment>
<evidence type="ECO:0000256" key="1">
    <source>
        <dbReference type="ARBA" id="ARBA00004613"/>
    </source>
</evidence>
<feature type="chain" id="PRO_5042272129" description="Kiwellin-like" evidence="5">
    <location>
        <begin position="24"/>
        <end position="215"/>
    </location>
</feature>
<evidence type="ECO:0000256" key="2">
    <source>
        <dbReference type="ARBA" id="ARBA00005592"/>
    </source>
</evidence>
<keyword evidence="4 5" id="KW-0732">Signal</keyword>
<dbReference type="Proteomes" id="UP000077755">
    <property type="component" value="Chromosome 2"/>
</dbReference>
<protein>
    <recommendedName>
        <fullName evidence="8">Kiwellin-like</fullName>
    </recommendedName>
</protein>
<reference evidence="6" key="2">
    <citation type="submission" date="2022-03" db="EMBL/GenBank/DDBJ databases">
        <title>Draft title - Genomic analysis of global carrot germplasm unveils the trajectory of domestication and the origin of high carotenoid orange carrot.</title>
        <authorList>
            <person name="Iorizzo M."/>
            <person name="Ellison S."/>
            <person name="Senalik D."/>
            <person name="Macko-Podgorni A."/>
            <person name="Grzebelus D."/>
            <person name="Bostan H."/>
            <person name="Rolling W."/>
            <person name="Curaba J."/>
            <person name="Simon P."/>
        </authorList>
    </citation>
    <scope>NUCLEOTIDE SEQUENCE</scope>
    <source>
        <tissue evidence="6">Leaf</tissue>
    </source>
</reference>
<dbReference type="PANTHER" id="PTHR33191:SF9">
    <property type="entry name" value="RIPENING-RELATED PROTEIN 2-RELATED"/>
    <property type="match status" value="1"/>
</dbReference>
<dbReference type="PANTHER" id="PTHR33191">
    <property type="entry name" value="RIPENING-RELATED PROTEIN 2-RELATED"/>
    <property type="match status" value="1"/>
</dbReference>
<keyword evidence="7" id="KW-1185">Reference proteome</keyword>
<dbReference type="InterPro" id="IPR039271">
    <property type="entry name" value="Kiwellin-like"/>
</dbReference>
<dbReference type="AlphaFoldDB" id="A0AAF1ALI1"/>
<evidence type="ECO:0000313" key="6">
    <source>
        <dbReference type="EMBL" id="WOG87599.1"/>
    </source>
</evidence>
<organism evidence="6 7">
    <name type="scientific">Daucus carota subsp. sativus</name>
    <name type="common">Carrot</name>
    <dbReference type="NCBI Taxonomy" id="79200"/>
    <lineage>
        <taxon>Eukaryota</taxon>
        <taxon>Viridiplantae</taxon>
        <taxon>Streptophyta</taxon>
        <taxon>Embryophyta</taxon>
        <taxon>Tracheophyta</taxon>
        <taxon>Spermatophyta</taxon>
        <taxon>Magnoliopsida</taxon>
        <taxon>eudicotyledons</taxon>
        <taxon>Gunneridae</taxon>
        <taxon>Pentapetalae</taxon>
        <taxon>asterids</taxon>
        <taxon>campanulids</taxon>
        <taxon>Apiales</taxon>
        <taxon>Apiaceae</taxon>
        <taxon>Apioideae</taxon>
        <taxon>Scandiceae</taxon>
        <taxon>Daucinae</taxon>
        <taxon>Daucus</taxon>
        <taxon>Daucus sect. Daucus</taxon>
    </lineage>
</organism>
<dbReference type="InterPro" id="IPR036908">
    <property type="entry name" value="RlpA-like_sf"/>
</dbReference>
<evidence type="ECO:0008006" key="8">
    <source>
        <dbReference type="Google" id="ProtNLM"/>
    </source>
</evidence>
<evidence type="ECO:0000256" key="4">
    <source>
        <dbReference type="ARBA" id="ARBA00022729"/>
    </source>
</evidence>
<reference evidence="6" key="1">
    <citation type="journal article" date="2016" name="Nat. Genet.">
        <title>A high-quality carrot genome assembly provides new insights into carotenoid accumulation and asterid genome evolution.</title>
        <authorList>
            <person name="Iorizzo M."/>
            <person name="Ellison S."/>
            <person name="Senalik D."/>
            <person name="Zeng P."/>
            <person name="Satapoomin P."/>
            <person name="Huang J."/>
            <person name="Bowman M."/>
            <person name="Iovene M."/>
            <person name="Sanseverino W."/>
            <person name="Cavagnaro P."/>
            <person name="Yildiz M."/>
            <person name="Macko-Podgorni A."/>
            <person name="Moranska E."/>
            <person name="Grzebelus E."/>
            <person name="Grzebelus D."/>
            <person name="Ashrafi H."/>
            <person name="Zheng Z."/>
            <person name="Cheng S."/>
            <person name="Spooner D."/>
            <person name="Van Deynze A."/>
            <person name="Simon P."/>
        </authorList>
    </citation>
    <scope>NUCLEOTIDE SEQUENCE</scope>
    <source>
        <tissue evidence="6">Leaf</tissue>
    </source>
</reference>
<feature type="signal peptide" evidence="5">
    <location>
        <begin position="1"/>
        <end position="23"/>
    </location>
</feature>
<name>A0AAF1ALI1_DAUCS</name>
<sequence length="215" mass="22458">MATLVFHLIAILFTTTSPLLVNAISDCTGPCNNGDDCSGALICVNQQCTDDPDVETPPICELASSTPDQVDDTCGPTGSLTCGDQSYTTYTCSPAVSASTAAVLTLNDFSQGGDRGAESSCDEKFHESSELVVALSTGWFSGGSRCSREIRIDTSNGRSVVARVVDECDSVNGCDKEHAGQPPCENNVVDGSAAVWDALGLDQELGRVDISWSMA</sequence>
<dbReference type="CDD" id="cd22270">
    <property type="entry name" value="DPBB_kiwellin-like"/>
    <property type="match status" value="1"/>
</dbReference>
<evidence type="ECO:0000256" key="3">
    <source>
        <dbReference type="ARBA" id="ARBA00022525"/>
    </source>
</evidence>
<proteinExistence type="inferred from homology"/>
<dbReference type="EMBL" id="CP093344">
    <property type="protein sequence ID" value="WOG87599.1"/>
    <property type="molecule type" value="Genomic_DNA"/>
</dbReference>
<accession>A0AAF1ALI1</accession>
<keyword evidence="3" id="KW-0964">Secreted</keyword>
<dbReference type="Gene3D" id="2.40.40.10">
    <property type="entry name" value="RlpA-like domain"/>
    <property type="match status" value="1"/>
</dbReference>
<dbReference type="SUPFAM" id="SSF50685">
    <property type="entry name" value="Barwin-like endoglucanases"/>
    <property type="match status" value="1"/>
</dbReference>
<dbReference type="KEGG" id="dcr:108208430"/>
<comment type="subcellular location">
    <subcellularLocation>
        <location evidence="1">Secreted</location>
    </subcellularLocation>
</comment>
<dbReference type="Pfam" id="PF24300">
    <property type="entry name" value="KWL1"/>
    <property type="match status" value="1"/>
</dbReference>